<dbReference type="Proteomes" id="UP000298246">
    <property type="component" value="Unassembled WGS sequence"/>
</dbReference>
<accession>A0A4Y8Q172</accession>
<feature type="transmembrane region" description="Helical" evidence="9">
    <location>
        <begin position="162"/>
        <end position="182"/>
    </location>
</feature>
<keyword evidence="9" id="KW-1133">Transmembrane helix</keyword>
<comment type="catalytic activity">
    <reaction evidence="1">
        <text>ATP + protein L-histidine = ADP + protein N-phospho-L-histidine.</text>
        <dbReference type="EC" id="2.7.13.3"/>
    </reaction>
</comment>
<feature type="transmembrane region" description="Helical" evidence="9">
    <location>
        <begin position="103"/>
        <end position="122"/>
    </location>
</feature>
<evidence type="ECO:0000259" key="10">
    <source>
        <dbReference type="PROSITE" id="PS50109"/>
    </source>
</evidence>
<evidence type="ECO:0000313" key="11">
    <source>
        <dbReference type="EMBL" id="TFE87495.1"/>
    </source>
</evidence>
<organism evidence="11 12">
    <name type="scientific">Paenibacillus athensensis</name>
    <dbReference type="NCBI Taxonomy" id="1967502"/>
    <lineage>
        <taxon>Bacteria</taxon>
        <taxon>Bacillati</taxon>
        <taxon>Bacillota</taxon>
        <taxon>Bacilli</taxon>
        <taxon>Bacillales</taxon>
        <taxon>Paenibacillaceae</taxon>
        <taxon>Paenibacillus</taxon>
    </lineage>
</organism>
<evidence type="ECO:0000256" key="1">
    <source>
        <dbReference type="ARBA" id="ARBA00000085"/>
    </source>
</evidence>
<keyword evidence="9" id="KW-0472">Membrane</keyword>
<dbReference type="PANTHER" id="PTHR43065:SF10">
    <property type="entry name" value="PEROXIDE STRESS-ACTIVATED HISTIDINE KINASE MAK3"/>
    <property type="match status" value="1"/>
</dbReference>
<keyword evidence="9" id="KW-0812">Transmembrane</keyword>
<keyword evidence="3" id="KW-0597">Phosphoprotein</keyword>
<evidence type="ECO:0000313" key="12">
    <source>
        <dbReference type="Proteomes" id="UP000298246"/>
    </source>
</evidence>
<dbReference type="RefSeq" id="WP_134752994.1">
    <property type="nucleotide sequence ID" value="NZ_MYFO02000010.1"/>
</dbReference>
<feature type="transmembrane region" description="Helical" evidence="9">
    <location>
        <begin position="30"/>
        <end position="52"/>
    </location>
</feature>
<keyword evidence="4" id="KW-0808">Transferase</keyword>
<sequence>MLFVLFALWLIALLLLLVDPRAATMRWMSAVAFCGGIGALAALLDASIIPYVHRQASNPRLEQLLYHVQSVSSVCSYYGLPYSFARLALHYNPAWPGARARKLLPYVLLLPPVACLAFTPWYTADMPITFAAVAPWAVPYILGGAVLIAARRERLRSMQRTHLYTCLALLPPVVGFSILNYMMPLFGFYRMWVYNTWVLAVIVPFFVFIFFKYGFLDIRLLIERRKLDSTLRAITSGTAILNHAIKNDVGKIRLFSEKMKLYAEETAQPELLEDLQVLIDASEHIRDMITRVHEQTQDVPMRQTPADLRELVQSVVASLKPGLAGITLRLGIPQELVLRLDRAQISETLSNVLINAAEAMPAGGDITVRAFTAKRSIVLEVKDSGIGMDKAVLARVLEPFYTTKSGSRHNFGLGLAYCYNVMKSHGGSLELKSEPGQGTTVFLIFPGTLAFTSLPTAEE</sequence>
<evidence type="ECO:0000256" key="6">
    <source>
        <dbReference type="ARBA" id="ARBA00022777"/>
    </source>
</evidence>
<dbReference type="InterPro" id="IPR004358">
    <property type="entry name" value="Sig_transdc_His_kin-like_C"/>
</dbReference>
<dbReference type="OrthoDB" id="9121833at2"/>
<comment type="caution">
    <text evidence="11">The sequence shown here is derived from an EMBL/GenBank/DDBJ whole genome shotgun (WGS) entry which is preliminary data.</text>
</comment>
<dbReference type="PRINTS" id="PR00344">
    <property type="entry name" value="BCTRLSENSOR"/>
</dbReference>
<evidence type="ECO:0000256" key="4">
    <source>
        <dbReference type="ARBA" id="ARBA00022679"/>
    </source>
</evidence>
<dbReference type="SMART" id="SM00387">
    <property type="entry name" value="HATPase_c"/>
    <property type="match status" value="1"/>
</dbReference>
<feature type="transmembrane region" description="Helical" evidence="9">
    <location>
        <begin position="128"/>
        <end position="150"/>
    </location>
</feature>
<dbReference type="InterPro" id="IPR003594">
    <property type="entry name" value="HATPase_dom"/>
</dbReference>
<dbReference type="SUPFAM" id="SSF55874">
    <property type="entry name" value="ATPase domain of HSP90 chaperone/DNA topoisomerase II/histidine kinase"/>
    <property type="match status" value="1"/>
</dbReference>
<dbReference type="CDD" id="cd00075">
    <property type="entry name" value="HATPase"/>
    <property type="match status" value="1"/>
</dbReference>
<feature type="transmembrane region" description="Helical" evidence="9">
    <location>
        <begin position="194"/>
        <end position="216"/>
    </location>
</feature>
<protein>
    <recommendedName>
        <fullName evidence="2">histidine kinase</fullName>
        <ecNumber evidence="2">2.7.13.3</ecNumber>
    </recommendedName>
</protein>
<reference evidence="11 12" key="1">
    <citation type="submission" date="2017-03" db="EMBL/GenBank/DDBJ databases">
        <title>Isolation of Levoglucosan Utilizing Bacteria.</title>
        <authorList>
            <person name="Arya A.S."/>
        </authorList>
    </citation>
    <scope>NUCLEOTIDE SEQUENCE [LARGE SCALE GENOMIC DNA]</scope>
    <source>
        <strain evidence="11 12">MEC069</strain>
    </source>
</reference>
<dbReference type="InterPro" id="IPR005467">
    <property type="entry name" value="His_kinase_dom"/>
</dbReference>
<dbReference type="GO" id="GO:0005524">
    <property type="term" value="F:ATP binding"/>
    <property type="evidence" value="ECO:0007669"/>
    <property type="project" value="UniProtKB-KW"/>
</dbReference>
<dbReference type="AlphaFoldDB" id="A0A4Y8Q172"/>
<dbReference type="GO" id="GO:0000160">
    <property type="term" value="P:phosphorelay signal transduction system"/>
    <property type="evidence" value="ECO:0007669"/>
    <property type="project" value="UniProtKB-KW"/>
</dbReference>
<evidence type="ECO:0000256" key="7">
    <source>
        <dbReference type="ARBA" id="ARBA00022840"/>
    </source>
</evidence>
<evidence type="ECO:0000256" key="5">
    <source>
        <dbReference type="ARBA" id="ARBA00022741"/>
    </source>
</evidence>
<feature type="domain" description="Histidine kinase" evidence="10">
    <location>
        <begin position="240"/>
        <end position="449"/>
    </location>
</feature>
<dbReference type="Pfam" id="PF02518">
    <property type="entry name" value="HATPase_c"/>
    <property type="match status" value="1"/>
</dbReference>
<name>A0A4Y8Q172_9BACL</name>
<dbReference type="PANTHER" id="PTHR43065">
    <property type="entry name" value="SENSOR HISTIDINE KINASE"/>
    <property type="match status" value="1"/>
</dbReference>
<evidence type="ECO:0000256" key="8">
    <source>
        <dbReference type="ARBA" id="ARBA00023012"/>
    </source>
</evidence>
<dbReference type="PROSITE" id="PS50109">
    <property type="entry name" value="HIS_KIN"/>
    <property type="match status" value="1"/>
</dbReference>
<dbReference type="EC" id="2.7.13.3" evidence="2"/>
<evidence type="ECO:0000256" key="2">
    <source>
        <dbReference type="ARBA" id="ARBA00012438"/>
    </source>
</evidence>
<keyword evidence="12" id="KW-1185">Reference proteome</keyword>
<dbReference type="Gene3D" id="3.30.565.10">
    <property type="entry name" value="Histidine kinase-like ATPase, C-terminal domain"/>
    <property type="match status" value="1"/>
</dbReference>
<dbReference type="InterPro" id="IPR036890">
    <property type="entry name" value="HATPase_C_sf"/>
</dbReference>
<evidence type="ECO:0000256" key="9">
    <source>
        <dbReference type="SAM" id="Phobius"/>
    </source>
</evidence>
<evidence type="ECO:0000256" key="3">
    <source>
        <dbReference type="ARBA" id="ARBA00022553"/>
    </source>
</evidence>
<dbReference type="EMBL" id="MYFO01000013">
    <property type="protein sequence ID" value="TFE87495.1"/>
    <property type="molecule type" value="Genomic_DNA"/>
</dbReference>
<keyword evidence="8" id="KW-0902">Two-component regulatory system</keyword>
<keyword evidence="6" id="KW-0418">Kinase</keyword>
<gene>
    <name evidence="11" type="ORF">B5M42_11745</name>
</gene>
<dbReference type="GO" id="GO:0004673">
    <property type="term" value="F:protein histidine kinase activity"/>
    <property type="evidence" value="ECO:0007669"/>
    <property type="project" value="UniProtKB-EC"/>
</dbReference>
<keyword evidence="5" id="KW-0547">Nucleotide-binding</keyword>
<keyword evidence="7" id="KW-0067">ATP-binding</keyword>
<proteinExistence type="predicted"/>